<dbReference type="OrthoDB" id="258796at2"/>
<dbReference type="EMBL" id="LPUF01000001">
    <property type="protein sequence ID" value="OQK17455.1"/>
    <property type="molecule type" value="Genomic_DNA"/>
</dbReference>
<name>A0A1V8M7C9_9GAMM</name>
<sequence>MTTKPVINLGAHFHAQGGVGRHARSFAMVLKTYAQVSPLYFFRPPAQMHMEGYPLPKPRLWDLSAPAICLSTIDAQRKIPGNTQIAYTVWETTKIPEPYLRYLDSVDQIWLPTEWGKSIFIENGVNANRIRVVPEGVDSDRFKPVDAAVNNKVFRFLCIGKWEQRKGIADLIKTFCREFKHQEPIELIIHGFNLSLPQLNIAAKIKQICHQHGQQNARIVISNPKPLGELIALMQQCDAFVLPTRAEGWGLPILEAMACGLPCIVTDYSGHRVFANHNNSYLIRVKNMCKAMDPAVFPSNMDWGEWAQPDLEHLAYLMRYVVDNPDAAKAKGLNARIDAMRYWRWDQAASIAMQYLQDDKLL</sequence>
<dbReference type="PANTHER" id="PTHR46656">
    <property type="entry name" value="PUTATIVE-RELATED"/>
    <property type="match status" value="1"/>
</dbReference>
<dbReference type="AlphaFoldDB" id="A0A1V8M7C9"/>
<dbReference type="InterPro" id="IPR001296">
    <property type="entry name" value="Glyco_trans_1"/>
</dbReference>
<proteinExistence type="predicted"/>
<dbReference type="PANTHER" id="PTHR46656:SF3">
    <property type="entry name" value="PUTATIVE-RELATED"/>
    <property type="match status" value="1"/>
</dbReference>
<dbReference type="Gene3D" id="3.40.50.2000">
    <property type="entry name" value="Glycogen Phosphorylase B"/>
    <property type="match status" value="1"/>
</dbReference>
<dbReference type="Proteomes" id="UP000191980">
    <property type="component" value="Unassembled WGS sequence"/>
</dbReference>
<protein>
    <recommendedName>
        <fullName evidence="1">Glycosyl transferase family 1 domain-containing protein</fullName>
    </recommendedName>
</protein>
<dbReference type="Pfam" id="PF00534">
    <property type="entry name" value="Glycos_transf_1"/>
    <property type="match status" value="1"/>
</dbReference>
<reference evidence="2 3" key="1">
    <citation type="submission" date="2015-12" db="EMBL/GenBank/DDBJ databases">
        <authorList>
            <person name="Shamseldin A."/>
            <person name="Moawad H."/>
            <person name="Abd El-Rahim W.M."/>
            <person name="Sadowsky M.J."/>
        </authorList>
    </citation>
    <scope>NUCLEOTIDE SEQUENCE [LARGE SCALE GENOMIC DNA]</scope>
    <source>
        <strain evidence="2 3">WF1</strain>
    </source>
</reference>
<comment type="caution">
    <text evidence="2">The sequence shown here is derived from an EMBL/GenBank/DDBJ whole genome shotgun (WGS) entry which is preliminary data.</text>
</comment>
<gene>
    <name evidence="2" type="ORF">AU255_06135</name>
</gene>
<dbReference type="GO" id="GO:0016757">
    <property type="term" value="F:glycosyltransferase activity"/>
    <property type="evidence" value="ECO:0007669"/>
    <property type="project" value="InterPro"/>
</dbReference>
<organism evidence="2 3">
    <name type="scientific">Methyloprofundus sedimenti</name>
    <dbReference type="NCBI Taxonomy" id="1420851"/>
    <lineage>
        <taxon>Bacteria</taxon>
        <taxon>Pseudomonadati</taxon>
        <taxon>Pseudomonadota</taxon>
        <taxon>Gammaproteobacteria</taxon>
        <taxon>Methylococcales</taxon>
        <taxon>Methylococcaceae</taxon>
        <taxon>Methyloprofundus</taxon>
    </lineage>
</organism>
<evidence type="ECO:0000259" key="1">
    <source>
        <dbReference type="Pfam" id="PF00534"/>
    </source>
</evidence>
<dbReference type="STRING" id="1420851.AU255_06135"/>
<dbReference type="RefSeq" id="WP_080522064.1">
    <property type="nucleotide sequence ID" value="NZ_LPUF01000001.1"/>
</dbReference>
<feature type="domain" description="Glycosyl transferase family 1" evidence="1">
    <location>
        <begin position="148"/>
        <end position="287"/>
    </location>
</feature>
<keyword evidence="3" id="KW-1185">Reference proteome</keyword>
<evidence type="ECO:0000313" key="3">
    <source>
        <dbReference type="Proteomes" id="UP000191980"/>
    </source>
</evidence>
<dbReference type="SUPFAM" id="SSF53756">
    <property type="entry name" value="UDP-Glycosyltransferase/glycogen phosphorylase"/>
    <property type="match status" value="1"/>
</dbReference>
<accession>A0A1V8M7C9</accession>
<evidence type="ECO:0000313" key="2">
    <source>
        <dbReference type="EMBL" id="OQK17455.1"/>
    </source>
</evidence>